<proteinExistence type="predicted"/>
<accession>A0A151NKU3</accession>
<protein>
    <submittedName>
        <fullName evidence="1">Uncharacterized protein</fullName>
    </submittedName>
</protein>
<comment type="caution">
    <text evidence="1">The sequence shown here is derived from an EMBL/GenBank/DDBJ whole genome shotgun (WGS) entry which is preliminary data.</text>
</comment>
<keyword evidence="2" id="KW-1185">Reference proteome</keyword>
<gene>
    <name evidence="1" type="ORF">Y1Q_0017232</name>
</gene>
<reference evidence="1 2" key="1">
    <citation type="journal article" date="2012" name="Genome Biol.">
        <title>Sequencing three crocodilian genomes to illuminate the evolution of archosaurs and amniotes.</title>
        <authorList>
            <person name="St John J.A."/>
            <person name="Braun E.L."/>
            <person name="Isberg S.R."/>
            <person name="Miles L.G."/>
            <person name="Chong A.Y."/>
            <person name="Gongora J."/>
            <person name="Dalzell P."/>
            <person name="Moran C."/>
            <person name="Bed'hom B."/>
            <person name="Abzhanov A."/>
            <person name="Burgess S.C."/>
            <person name="Cooksey A.M."/>
            <person name="Castoe T.A."/>
            <person name="Crawford N.G."/>
            <person name="Densmore L.D."/>
            <person name="Drew J.C."/>
            <person name="Edwards S.V."/>
            <person name="Faircloth B.C."/>
            <person name="Fujita M.K."/>
            <person name="Greenwold M.J."/>
            <person name="Hoffmann F.G."/>
            <person name="Howard J.M."/>
            <person name="Iguchi T."/>
            <person name="Janes D.E."/>
            <person name="Khan S.Y."/>
            <person name="Kohno S."/>
            <person name="de Koning A.J."/>
            <person name="Lance S.L."/>
            <person name="McCarthy F.M."/>
            <person name="McCormack J.E."/>
            <person name="Merchant M.E."/>
            <person name="Peterson D.G."/>
            <person name="Pollock D.D."/>
            <person name="Pourmand N."/>
            <person name="Raney B.J."/>
            <person name="Roessler K.A."/>
            <person name="Sanford J.R."/>
            <person name="Sawyer R.H."/>
            <person name="Schmidt C.J."/>
            <person name="Triplett E.W."/>
            <person name="Tuberville T.D."/>
            <person name="Venegas-Anaya M."/>
            <person name="Howard J.T."/>
            <person name="Jarvis E.D."/>
            <person name="Guillette L.J.Jr."/>
            <person name="Glenn T.C."/>
            <person name="Green R.E."/>
            <person name="Ray D.A."/>
        </authorList>
    </citation>
    <scope>NUCLEOTIDE SEQUENCE [LARGE SCALE GENOMIC DNA]</scope>
    <source>
        <strain evidence="1">KSC_2009_1</strain>
    </source>
</reference>
<evidence type="ECO:0000313" key="2">
    <source>
        <dbReference type="Proteomes" id="UP000050525"/>
    </source>
</evidence>
<evidence type="ECO:0000313" key="1">
    <source>
        <dbReference type="EMBL" id="KYO37417.1"/>
    </source>
</evidence>
<sequence length="75" mass="8651">MWPLTDRLSGRFTHETEKAPYSFLWKHSVEKQMDSSSLSQHKSFSLLLASLFMLSALENQDASIQDIMCECLPEK</sequence>
<dbReference type="EMBL" id="AKHW03002722">
    <property type="protein sequence ID" value="KYO37417.1"/>
    <property type="molecule type" value="Genomic_DNA"/>
</dbReference>
<dbReference type="Proteomes" id="UP000050525">
    <property type="component" value="Unassembled WGS sequence"/>
</dbReference>
<name>A0A151NKU3_ALLMI</name>
<dbReference type="AlphaFoldDB" id="A0A151NKU3"/>
<organism evidence="1 2">
    <name type="scientific">Alligator mississippiensis</name>
    <name type="common">American alligator</name>
    <dbReference type="NCBI Taxonomy" id="8496"/>
    <lineage>
        <taxon>Eukaryota</taxon>
        <taxon>Metazoa</taxon>
        <taxon>Chordata</taxon>
        <taxon>Craniata</taxon>
        <taxon>Vertebrata</taxon>
        <taxon>Euteleostomi</taxon>
        <taxon>Archelosauria</taxon>
        <taxon>Archosauria</taxon>
        <taxon>Crocodylia</taxon>
        <taxon>Alligatoridae</taxon>
        <taxon>Alligatorinae</taxon>
        <taxon>Alligator</taxon>
    </lineage>
</organism>